<gene>
    <name evidence="2" type="ORF">LIER_16475</name>
</gene>
<accession>A0AAV3QAW9</accession>
<evidence type="ECO:0000313" key="2">
    <source>
        <dbReference type="EMBL" id="GAA0159770.1"/>
    </source>
</evidence>
<comment type="caution">
    <text evidence="2">The sequence shown here is derived from an EMBL/GenBank/DDBJ whole genome shotgun (WGS) entry which is preliminary data.</text>
</comment>
<name>A0AAV3QAW9_LITER</name>
<feature type="region of interest" description="Disordered" evidence="1">
    <location>
        <begin position="1"/>
        <end position="23"/>
    </location>
</feature>
<dbReference type="AlphaFoldDB" id="A0AAV3QAW9"/>
<proteinExistence type="predicted"/>
<dbReference type="Proteomes" id="UP001454036">
    <property type="component" value="Unassembled WGS sequence"/>
</dbReference>
<dbReference type="InterPro" id="IPR053346">
    <property type="entry name" value="Fra_a_1-associated"/>
</dbReference>
<sequence length="190" mass="21381">MGWVWKDDAPLTSSSAASNSDRCSTRKIISTQCRTEETEPGKFIKKCQNTEQIFRDCVGKPSELLQSNKEYSEEDVTDQMMKGSIPSESSDQRPFNFPGLRSDIDAIERSLFSGFNRFFEAAEDMRNEFFNVFGSPYNNDDSSSSYNRHGIPMEDLPAEVPKQKSFNSDASPKVYHSDGDVDISGLARDV</sequence>
<protein>
    <recommendedName>
        <fullName evidence="4">Mal d 1-associated protein</fullName>
    </recommendedName>
</protein>
<organism evidence="2 3">
    <name type="scientific">Lithospermum erythrorhizon</name>
    <name type="common">Purple gromwell</name>
    <name type="synonym">Lithospermum officinale var. erythrorhizon</name>
    <dbReference type="NCBI Taxonomy" id="34254"/>
    <lineage>
        <taxon>Eukaryota</taxon>
        <taxon>Viridiplantae</taxon>
        <taxon>Streptophyta</taxon>
        <taxon>Embryophyta</taxon>
        <taxon>Tracheophyta</taxon>
        <taxon>Spermatophyta</taxon>
        <taxon>Magnoliopsida</taxon>
        <taxon>eudicotyledons</taxon>
        <taxon>Gunneridae</taxon>
        <taxon>Pentapetalae</taxon>
        <taxon>asterids</taxon>
        <taxon>lamiids</taxon>
        <taxon>Boraginales</taxon>
        <taxon>Boraginaceae</taxon>
        <taxon>Boraginoideae</taxon>
        <taxon>Lithospermeae</taxon>
        <taxon>Lithospermum</taxon>
    </lineage>
</organism>
<evidence type="ECO:0000256" key="1">
    <source>
        <dbReference type="SAM" id="MobiDB-lite"/>
    </source>
</evidence>
<reference evidence="2 3" key="1">
    <citation type="submission" date="2024-01" db="EMBL/GenBank/DDBJ databases">
        <title>The complete chloroplast genome sequence of Lithospermum erythrorhizon: insights into the phylogenetic relationship among Boraginaceae species and the maternal lineages of purple gromwells.</title>
        <authorList>
            <person name="Okada T."/>
            <person name="Watanabe K."/>
        </authorList>
    </citation>
    <scope>NUCLEOTIDE SEQUENCE [LARGE SCALE GENOMIC DNA]</scope>
</reference>
<dbReference type="PANTHER" id="PTHR35722">
    <property type="entry name" value="MAL D 1-ASSOCIATED PROTEIN"/>
    <property type="match status" value="1"/>
</dbReference>
<evidence type="ECO:0008006" key="4">
    <source>
        <dbReference type="Google" id="ProtNLM"/>
    </source>
</evidence>
<feature type="region of interest" description="Disordered" evidence="1">
    <location>
        <begin position="66"/>
        <end position="97"/>
    </location>
</feature>
<feature type="region of interest" description="Disordered" evidence="1">
    <location>
        <begin position="141"/>
        <end position="190"/>
    </location>
</feature>
<dbReference type="EMBL" id="BAABME010003686">
    <property type="protein sequence ID" value="GAA0159770.1"/>
    <property type="molecule type" value="Genomic_DNA"/>
</dbReference>
<dbReference type="PANTHER" id="PTHR35722:SF1">
    <property type="entry name" value="MAL D 1-ASSOCIATED PROTEIN"/>
    <property type="match status" value="1"/>
</dbReference>
<evidence type="ECO:0000313" key="3">
    <source>
        <dbReference type="Proteomes" id="UP001454036"/>
    </source>
</evidence>
<keyword evidence="3" id="KW-1185">Reference proteome</keyword>